<dbReference type="Proteomes" id="UP000671914">
    <property type="component" value="Chromosome"/>
</dbReference>
<dbReference type="EMBL" id="CP071696">
    <property type="protein sequence ID" value="QTX04661.1"/>
    <property type="molecule type" value="Genomic_DNA"/>
</dbReference>
<keyword evidence="1" id="KW-0312">Gluconeogenesis</keyword>
<dbReference type="SUPFAM" id="SSF53697">
    <property type="entry name" value="SIS domain"/>
    <property type="match status" value="1"/>
</dbReference>
<reference evidence="4" key="1">
    <citation type="submission" date="2021-03" db="EMBL/GenBank/DDBJ databases">
        <title>Agromyces archimandritus sp. nov., isolated from the cockroach Archimandrita tessellata.</title>
        <authorList>
            <person name="Guzman J."/>
            <person name="Ortuzar M."/>
            <person name="Poehlein A."/>
            <person name="Daniel R."/>
            <person name="Trujillo M."/>
            <person name="Vilcinskas A."/>
        </authorList>
    </citation>
    <scope>NUCLEOTIDE SEQUENCE</scope>
    <source>
        <strain evidence="4">G127AT</strain>
    </source>
</reference>
<keyword evidence="2" id="KW-0324">Glycolysis</keyword>
<dbReference type="GO" id="GO:0048029">
    <property type="term" value="F:monosaccharide binding"/>
    <property type="evidence" value="ECO:0007669"/>
    <property type="project" value="TreeGrafter"/>
</dbReference>
<dbReference type="GO" id="GO:0006096">
    <property type="term" value="P:glycolytic process"/>
    <property type="evidence" value="ECO:0007669"/>
    <property type="project" value="UniProtKB-KW"/>
</dbReference>
<dbReference type="PANTHER" id="PTHR11469:SF1">
    <property type="entry name" value="GLUCOSE-6-PHOSPHATE ISOMERASE"/>
    <property type="match status" value="1"/>
</dbReference>
<dbReference type="GO" id="GO:0006094">
    <property type="term" value="P:gluconeogenesis"/>
    <property type="evidence" value="ECO:0007669"/>
    <property type="project" value="UniProtKB-KW"/>
</dbReference>
<dbReference type="InterPro" id="IPR046348">
    <property type="entry name" value="SIS_dom_sf"/>
</dbReference>
<dbReference type="GO" id="GO:0097367">
    <property type="term" value="F:carbohydrate derivative binding"/>
    <property type="evidence" value="ECO:0007669"/>
    <property type="project" value="InterPro"/>
</dbReference>
<evidence type="ECO:0000256" key="2">
    <source>
        <dbReference type="ARBA" id="ARBA00023152"/>
    </source>
</evidence>
<evidence type="ECO:0000313" key="4">
    <source>
        <dbReference type="EMBL" id="QTX04661.1"/>
    </source>
</evidence>
<protein>
    <submittedName>
        <fullName evidence="4">Glucose-6-phosphate isomerase</fullName>
    </submittedName>
</protein>
<proteinExistence type="predicted"/>
<name>A0A975FMI8_9MICO</name>
<dbReference type="InterPro" id="IPR001672">
    <property type="entry name" value="G6P_Isomerase"/>
</dbReference>
<dbReference type="RefSeq" id="WP_210898480.1">
    <property type="nucleotide sequence ID" value="NZ_CP071696.1"/>
</dbReference>
<dbReference type="PRINTS" id="PR00662">
    <property type="entry name" value="G6PISOMERASE"/>
</dbReference>
<dbReference type="GO" id="GO:0005829">
    <property type="term" value="C:cytosol"/>
    <property type="evidence" value="ECO:0007669"/>
    <property type="project" value="TreeGrafter"/>
</dbReference>
<keyword evidence="5" id="KW-1185">Reference proteome</keyword>
<gene>
    <name evidence="4" type="ORF">G127AT_15675</name>
</gene>
<keyword evidence="3 4" id="KW-0413">Isomerase</keyword>
<dbReference type="PROSITE" id="PS51463">
    <property type="entry name" value="P_GLUCOSE_ISOMERASE_3"/>
    <property type="match status" value="1"/>
</dbReference>
<dbReference type="GO" id="GO:0004347">
    <property type="term" value="F:glucose-6-phosphate isomerase activity"/>
    <property type="evidence" value="ECO:0007669"/>
    <property type="project" value="InterPro"/>
</dbReference>
<evidence type="ECO:0000313" key="5">
    <source>
        <dbReference type="Proteomes" id="UP000671914"/>
    </source>
</evidence>
<evidence type="ECO:0000256" key="3">
    <source>
        <dbReference type="ARBA" id="ARBA00023235"/>
    </source>
</evidence>
<dbReference type="AlphaFoldDB" id="A0A975FMI8"/>
<evidence type="ECO:0000256" key="1">
    <source>
        <dbReference type="ARBA" id="ARBA00022432"/>
    </source>
</evidence>
<organism evidence="4 5">
    <name type="scientific">Agromyces archimandritae</name>
    <dbReference type="NCBI Taxonomy" id="2781962"/>
    <lineage>
        <taxon>Bacteria</taxon>
        <taxon>Bacillati</taxon>
        <taxon>Actinomycetota</taxon>
        <taxon>Actinomycetes</taxon>
        <taxon>Micrococcales</taxon>
        <taxon>Microbacteriaceae</taxon>
        <taxon>Agromyces</taxon>
    </lineage>
</organism>
<accession>A0A975FMI8</accession>
<dbReference type="PANTHER" id="PTHR11469">
    <property type="entry name" value="GLUCOSE-6-PHOSPHATE ISOMERASE"/>
    <property type="match status" value="1"/>
</dbReference>
<dbReference type="KEGG" id="aarc:G127AT_15675"/>
<sequence>MSVGIVVGGAAAEAVERAVPGLVEARIASRIAAKDATLWGPAAEAEAAIRLGWTEAVAVSRPLVPEILALREELAARGVTRIVLAGMGGSSLAPEVITRTAGVELTVLDSTEPGQVRAALDDRLDRTALVVSSKSGSTVETDSQRRVFEQAFRDAGIDPAERIVIVTDPGSPLDASAREAGYRVFNADPNVGGRYSALTAFGLVPSGLAGVDLGALLDEADAVAGVLASDDPANPGLVLGAAIAATEPRRDKLGIVADGTAIAGFGDWAEQLIAESTGKQGTGVLPVVLEPDAPELAAGLPDLQLVRLVADAGEVPVAEVDEIRISGPLGAQFFVWEVATAVAGVLLGIDPFDQPDVEAAKAAARELLDAQPAPSPAAFVADGVEVRGTPEVIGAASDLASAIDVLLEELPGDGYLAVQAYVDRVAFPELVGLRAKLAARAGRPVTFGWGPRFLHSTGQYHKGGPANGVFLQITQHAAVDLEIPGRPFGFGRLIAAQASGDAGVLAAHGRPVLTLTLTDPSADLAALFDAID</sequence>
<dbReference type="Gene3D" id="3.40.50.10490">
    <property type="entry name" value="Glucose-6-phosphate isomerase like protein, domain 1"/>
    <property type="match status" value="3"/>
</dbReference>
<dbReference type="GO" id="GO:0051156">
    <property type="term" value="P:glucose 6-phosphate metabolic process"/>
    <property type="evidence" value="ECO:0007669"/>
    <property type="project" value="TreeGrafter"/>
</dbReference>